<gene>
    <name evidence="2" type="ORF">ERL59_03770</name>
</gene>
<dbReference type="RefSeq" id="WP_160644684.1">
    <property type="nucleotide sequence ID" value="NZ_SIJB01000009.1"/>
</dbReference>
<feature type="transmembrane region" description="Helical" evidence="1">
    <location>
        <begin position="49"/>
        <end position="69"/>
    </location>
</feature>
<comment type="caution">
    <text evidence="2">The sequence shown here is derived from an EMBL/GenBank/DDBJ whole genome shotgun (WGS) entry which is preliminary data.</text>
</comment>
<evidence type="ECO:0000256" key="1">
    <source>
        <dbReference type="SAM" id="Phobius"/>
    </source>
</evidence>
<keyword evidence="3" id="KW-1185">Reference proteome</keyword>
<evidence type="ECO:0000313" key="2">
    <source>
        <dbReference type="EMBL" id="NBI28077.1"/>
    </source>
</evidence>
<dbReference type="AlphaFoldDB" id="A0A6N9PYN5"/>
<sequence length="73" mass="8256">MNKLRKIILGSATALIILIVFATPKIQINSEGVKKPADYYPNLVNQFDIQTILIYIAIVSFITVFLFVLSKDR</sequence>
<name>A0A6N9PYN5_9BACL</name>
<keyword evidence="1" id="KW-1133">Transmembrane helix</keyword>
<protein>
    <submittedName>
        <fullName evidence="2">Uncharacterized protein</fullName>
    </submittedName>
</protein>
<proteinExistence type="predicted"/>
<keyword evidence="1" id="KW-0812">Transmembrane</keyword>
<dbReference type="EMBL" id="SIJB01000009">
    <property type="protein sequence ID" value="NBI28077.1"/>
    <property type="molecule type" value="Genomic_DNA"/>
</dbReference>
<dbReference type="Proteomes" id="UP000448943">
    <property type="component" value="Unassembled WGS sequence"/>
</dbReference>
<reference evidence="2 3" key="1">
    <citation type="submission" date="2019-01" db="EMBL/GenBank/DDBJ databases">
        <title>Chengkuizengella sp. nov., isolated from deep-sea sediment of East Pacific Ocean.</title>
        <authorList>
            <person name="Yang J."/>
            <person name="Lai Q."/>
            <person name="Shao Z."/>
        </authorList>
    </citation>
    <scope>NUCLEOTIDE SEQUENCE [LARGE SCALE GENOMIC DNA]</scope>
    <source>
        <strain evidence="2 3">YPA3-1-1</strain>
    </source>
</reference>
<accession>A0A6N9PYN5</accession>
<keyword evidence="1" id="KW-0472">Membrane</keyword>
<organism evidence="2 3">
    <name type="scientific">Chengkuizengella marina</name>
    <dbReference type="NCBI Taxonomy" id="2507566"/>
    <lineage>
        <taxon>Bacteria</taxon>
        <taxon>Bacillati</taxon>
        <taxon>Bacillota</taxon>
        <taxon>Bacilli</taxon>
        <taxon>Bacillales</taxon>
        <taxon>Paenibacillaceae</taxon>
        <taxon>Chengkuizengella</taxon>
    </lineage>
</organism>
<evidence type="ECO:0000313" key="3">
    <source>
        <dbReference type="Proteomes" id="UP000448943"/>
    </source>
</evidence>